<organism evidence="1 2">
    <name type="scientific">Thalictrum thalictroides</name>
    <name type="common">Rue-anemone</name>
    <name type="synonym">Anemone thalictroides</name>
    <dbReference type="NCBI Taxonomy" id="46969"/>
    <lineage>
        <taxon>Eukaryota</taxon>
        <taxon>Viridiplantae</taxon>
        <taxon>Streptophyta</taxon>
        <taxon>Embryophyta</taxon>
        <taxon>Tracheophyta</taxon>
        <taxon>Spermatophyta</taxon>
        <taxon>Magnoliopsida</taxon>
        <taxon>Ranunculales</taxon>
        <taxon>Ranunculaceae</taxon>
        <taxon>Thalictroideae</taxon>
        <taxon>Thalictrum</taxon>
    </lineage>
</organism>
<gene>
    <name evidence="1" type="ORF">FRX31_002009</name>
</gene>
<reference evidence="1 2" key="1">
    <citation type="submission" date="2020-06" db="EMBL/GenBank/DDBJ databases">
        <title>Transcriptomic and genomic resources for Thalictrum thalictroides and T. hernandezii: Facilitating candidate gene discovery in an emerging model plant lineage.</title>
        <authorList>
            <person name="Arias T."/>
            <person name="Riano-Pachon D.M."/>
            <person name="Di Stilio V.S."/>
        </authorList>
    </citation>
    <scope>NUCLEOTIDE SEQUENCE [LARGE SCALE GENOMIC DNA]</scope>
    <source>
        <strain evidence="2">cv. WT478/WT964</strain>
        <tissue evidence="1">Leaves</tissue>
    </source>
</reference>
<dbReference type="Proteomes" id="UP000554482">
    <property type="component" value="Unassembled WGS sequence"/>
</dbReference>
<evidence type="ECO:0000313" key="2">
    <source>
        <dbReference type="Proteomes" id="UP000554482"/>
    </source>
</evidence>
<evidence type="ECO:0000313" key="1">
    <source>
        <dbReference type="EMBL" id="KAF5208403.1"/>
    </source>
</evidence>
<name>A0A7J6XFT3_THATH</name>
<comment type="caution">
    <text evidence="1">The sequence shown here is derived from an EMBL/GenBank/DDBJ whole genome shotgun (WGS) entry which is preliminary data.</text>
</comment>
<sequence length="96" mass="10821">MLQKCWQMVATPLHIHDPRHYYIYMKEQSGVGHLDSNNGFECCSCKKVFGVTPSTRTLGGHRAKLVTKMLRGVLQVPVMTKKMSIDSIITNTVAKK</sequence>
<keyword evidence="2" id="KW-1185">Reference proteome</keyword>
<proteinExistence type="predicted"/>
<dbReference type="EMBL" id="JABWDY010000059">
    <property type="protein sequence ID" value="KAF5208403.1"/>
    <property type="molecule type" value="Genomic_DNA"/>
</dbReference>
<accession>A0A7J6XFT3</accession>
<protein>
    <submittedName>
        <fullName evidence="1">Uncharacterized protein</fullName>
    </submittedName>
</protein>
<dbReference type="AlphaFoldDB" id="A0A7J6XFT3"/>